<dbReference type="InterPro" id="IPR042183">
    <property type="entry name" value="MmgE/PrpD_sf_1"/>
</dbReference>
<proteinExistence type="inferred from homology"/>
<dbReference type="Pfam" id="PF19305">
    <property type="entry name" value="MmgE_PrpD_C"/>
    <property type="match status" value="1"/>
</dbReference>
<reference evidence="5 6" key="1">
    <citation type="journal article" date="2011" name="Int. J. Syst. Evol. Microbiol.">
        <title>Zhongshania antarctica gen. nov., sp. nov. and Zhongshania guokunii sp. nov., gammaproteobacteria respectively isolated from coastal attached (fast) ice and surface seawater of the Antarctic.</title>
        <authorList>
            <person name="Li H.J."/>
            <person name="Zhang X.Y."/>
            <person name="Chen C.X."/>
            <person name="Zhang Y.J."/>
            <person name="Gao Z.M."/>
            <person name="Yu Y."/>
            <person name="Chen X.L."/>
            <person name="Chen B."/>
            <person name="Zhang Y.Z."/>
        </authorList>
    </citation>
    <scope>NUCLEOTIDE SEQUENCE [LARGE SCALE GENOMIC DNA]</scope>
    <source>
        <strain evidence="5 6">15-R06ZXC-3</strain>
    </source>
</reference>
<protein>
    <submittedName>
        <fullName evidence="5">MmgE/PrpD family protein</fullName>
    </submittedName>
</protein>
<dbReference type="Pfam" id="PF03972">
    <property type="entry name" value="MmgE_PrpD_N"/>
    <property type="match status" value="1"/>
</dbReference>
<evidence type="ECO:0000256" key="1">
    <source>
        <dbReference type="ARBA" id="ARBA00006174"/>
    </source>
</evidence>
<dbReference type="PANTHER" id="PTHR16943:SF8">
    <property type="entry name" value="2-METHYLCITRATE DEHYDRATASE"/>
    <property type="match status" value="1"/>
</dbReference>
<evidence type="ECO:0000313" key="5">
    <source>
        <dbReference type="EMBL" id="MEX1661546.1"/>
    </source>
</evidence>
<dbReference type="EMBL" id="JBFRYC010000003">
    <property type="protein sequence ID" value="MEX1661546.1"/>
    <property type="molecule type" value="Genomic_DNA"/>
</dbReference>
<dbReference type="InterPro" id="IPR045336">
    <property type="entry name" value="MmgE_PrpD_N"/>
</dbReference>
<dbReference type="PANTHER" id="PTHR16943">
    <property type="entry name" value="2-METHYLCITRATE DEHYDRATASE-RELATED"/>
    <property type="match status" value="1"/>
</dbReference>
<evidence type="ECO:0000259" key="4">
    <source>
        <dbReference type="Pfam" id="PF19305"/>
    </source>
</evidence>
<comment type="caution">
    <text evidence="5">The sequence shown here is derived from an EMBL/GenBank/DDBJ whole genome shotgun (WGS) entry which is preliminary data.</text>
</comment>
<feature type="domain" description="MmgE/PrpD C-terminal" evidence="4">
    <location>
        <begin position="257"/>
        <end position="422"/>
    </location>
</feature>
<dbReference type="InterPro" id="IPR036148">
    <property type="entry name" value="MmgE/PrpD_sf"/>
</dbReference>
<dbReference type="Proteomes" id="UP001557465">
    <property type="component" value="Unassembled WGS sequence"/>
</dbReference>
<gene>
    <name evidence="5" type="ORF">AB4874_07740</name>
</gene>
<dbReference type="SUPFAM" id="SSF103378">
    <property type="entry name" value="2-methylcitrate dehydratase PrpD"/>
    <property type="match status" value="1"/>
</dbReference>
<dbReference type="InterPro" id="IPR045337">
    <property type="entry name" value="MmgE_PrpD_C"/>
</dbReference>
<comment type="similarity">
    <text evidence="1">Belongs to the PrpD family.</text>
</comment>
<dbReference type="InterPro" id="IPR042188">
    <property type="entry name" value="MmgE/PrpD_sf_2"/>
</dbReference>
<dbReference type="Gene3D" id="1.10.4100.10">
    <property type="entry name" value="2-methylcitrate dehydratase PrpD"/>
    <property type="match status" value="1"/>
</dbReference>
<dbReference type="RefSeq" id="WP_368391554.1">
    <property type="nucleotide sequence ID" value="NZ_JBFRYC010000003.1"/>
</dbReference>
<dbReference type="Gene3D" id="3.30.1330.120">
    <property type="entry name" value="2-methylcitrate dehydratase PrpD"/>
    <property type="match status" value="1"/>
</dbReference>
<accession>A0ABV3TIY1</accession>
<feature type="domain" description="MmgE/PrpD N-terminal" evidence="3">
    <location>
        <begin position="4"/>
        <end position="230"/>
    </location>
</feature>
<name>A0ABV3TIY1_9RHOB</name>
<organism evidence="5 6">
    <name type="scientific">Thioclava arctica</name>
    <dbReference type="NCBI Taxonomy" id="3238301"/>
    <lineage>
        <taxon>Bacteria</taxon>
        <taxon>Pseudomonadati</taxon>
        <taxon>Pseudomonadota</taxon>
        <taxon>Alphaproteobacteria</taxon>
        <taxon>Rhodobacterales</taxon>
        <taxon>Paracoccaceae</taxon>
        <taxon>Thioclava</taxon>
    </lineage>
</organism>
<evidence type="ECO:0000313" key="6">
    <source>
        <dbReference type="Proteomes" id="UP001557465"/>
    </source>
</evidence>
<feature type="region of interest" description="Disordered" evidence="2">
    <location>
        <begin position="378"/>
        <end position="397"/>
    </location>
</feature>
<evidence type="ECO:0000256" key="2">
    <source>
        <dbReference type="SAM" id="MobiDB-lite"/>
    </source>
</evidence>
<keyword evidence="6" id="KW-1185">Reference proteome</keyword>
<evidence type="ECO:0000259" key="3">
    <source>
        <dbReference type="Pfam" id="PF03972"/>
    </source>
</evidence>
<dbReference type="InterPro" id="IPR005656">
    <property type="entry name" value="MmgE_PrpD"/>
</dbReference>
<sequence length="450" mass="47741">MALRFSDFVHDLRWQDLPPEVRNFARRWLLDLIGVAAGGSETQLSRIIRDHAAQQFGASTSSARMLFDGRALSPAGAALAGGMTIDALDAHDGHKLTKGHVGCGVLPALLALSEAEGRDEAEEFLTALVIGYEIGTRAGIALHASVPDYHTSGAWIAVAAAALGARTLELSTAHTREAIGIAEFHGPRSQMMRCIDHPTMLKDGSGWGAMAGVSAAYLARAGFTGAPALTVEAEAQSALWGDLGSHWRIFEQYFKHFPVCRWAQPSVQAALDLKAAHAIAPDQIERIEIISFHEAIRLAVRHPRSTEEAQYSTAFPVAAALARDGLGPAEVAQDSLSDPQINALADRIDFAESDAFNAAFPARRLAEVTLVLQDGRRLMSGPTEAGGDPETPTPDAKLREKYRAYAGPVLGSARSQAIETAVDGLGMGGALSTLLDLVLSPTRDQGSSAS</sequence>